<dbReference type="InterPro" id="IPR037523">
    <property type="entry name" value="VOC_core"/>
</dbReference>
<sequence length="193" mass="22053">MGAQSLPDTRVLSPSSLAHVVLRTNNYRLMVDFYINFLGGKIAYENEYLAFLTYDHEHHRIAILDVPNTTNKAKEACGLEHIAFSFDTLDDLVLSYQQRKKLGMLPVWCVNHGPTTSMYYEDPDGNQLETQVDNFETVEDTDRFMRSKAFSENPIGVDFKPEDLVKRLEAKEDHRSIKQRPNTGPRSLDSIPG</sequence>
<dbReference type="InterPro" id="IPR004360">
    <property type="entry name" value="Glyas_Fos-R_dOase_dom"/>
</dbReference>
<proteinExistence type="inferred from homology"/>
<name>A0A559M8K6_9HELO</name>
<keyword evidence="5" id="KW-1185">Reference proteome</keyword>
<gene>
    <name evidence="4" type="primary">bphC2_0</name>
    <name evidence="4" type="ORF">LAWI1_G004526</name>
</gene>
<evidence type="ECO:0000256" key="2">
    <source>
        <dbReference type="SAM" id="MobiDB-lite"/>
    </source>
</evidence>
<protein>
    <submittedName>
        <fullName evidence="4">Biphenyl-2,3-diol 1,2-dioxygenase</fullName>
    </submittedName>
</protein>
<feature type="region of interest" description="Disordered" evidence="2">
    <location>
        <begin position="170"/>
        <end position="193"/>
    </location>
</feature>
<reference evidence="4 5" key="1">
    <citation type="submission" date="2018-05" db="EMBL/GenBank/DDBJ databases">
        <title>Genome sequencing and assembly of the regulated plant pathogen Lachnellula willkommii and related sister species for the development of diagnostic species identification markers.</title>
        <authorList>
            <person name="Giroux E."/>
            <person name="Bilodeau G."/>
        </authorList>
    </citation>
    <scope>NUCLEOTIDE SEQUENCE [LARGE SCALE GENOMIC DNA]</scope>
    <source>
        <strain evidence="4 5">CBS 172.35</strain>
    </source>
</reference>
<dbReference type="PANTHER" id="PTHR21366:SF14">
    <property type="entry name" value="GLYOXALASE DOMAIN-CONTAINING PROTEIN 5"/>
    <property type="match status" value="1"/>
</dbReference>
<dbReference type="PANTHER" id="PTHR21366">
    <property type="entry name" value="GLYOXALASE FAMILY PROTEIN"/>
    <property type="match status" value="1"/>
</dbReference>
<keyword evidence="4" id="KW-0560">Oxidoreductase</keyword>
<dbReference type="AlphaFoldDB" id="A0A559M8K6"/>
<evidence type="ECO:0000313" key="5">
    <source>
        <dbReference type="Proteomes" id="UP000315522"/>
    </source>
</evidence>
<organism evidence="4 5">
    <name type="scientific">Lachnellula willkommii</name>
    <dbReference type="NCBI Taxonomy" id="215461"/>
    <lineage>
        <taxon>Eukaryota</taxon>
        <taxon>Fungi</taxon>
        <taxon>Dikarya</taxon>
        <taxon>Ascomycota</taxon>
        <taxon>Pezizomycotina</taxon>
        <taxon>Leotiomycetes</taxon>
        <taxon>Helotiales</taxon>
        <taxon>Lachnaceae</taxon>
        <taxon>Lachnellula</taxon>
    </lineage>
</organism>
<comment type="similarity">
    <text evidence="1">Belongs to the glyoxalase I family.</text>
</comment>
<dbReference type="EMBL" id="QGML01001321">
    <property type="protein sequence ID" value="TVY89289.1"/>
    <property type="molecule type" value="Genomic_DNA"/>
</dbReference>
<comment type="caution">
    <text evidence="4">The sequence shown here is derived from an EMBL/GenBank/DDBJ whole genome shotgun (WGS) entry which is preliminary data.</text>
</comment>
<dbReference type="PROSITE" id="PS51819">
    <property type="entry name" value="VOC"/>
    <property type="match status" value="1"/>
</dbReference>
<keyword evidence="4" id="KW-0223">Dioxygenase</keyword>
<evidence type="ECO:0000256" key="1">
    <source>
        <dbReference type="ARBA" id="ARBA00010363"/>
    </source>
</evidence>
<dbReference type="Proteomes" id="UP000315522">
    <property type="component" value="Unassembled WGS sequence"/>
</dbReference>
<accession>A0A559M8K6</accession>
<dbReference type="InterPro" id="IPR050383">
    <property type="entry name" value="GlyoxalaseI/FosfomycinResist"/>
</dbReference>
<dbReference type="SUPFAM" id="SSF54593">
    <property type="entry name" value="Glyoxalase/Bleomycin resistance protein/Dihydroxybiphenyl dioxygenase"/>
    <property type="match status" value="1"/>
</dbReference>
<evidence type="ECO:0000313" key="4">
    <source>
        <dbReference type="EMBL" id="TVY89289.1"/>
    </source>
</evidence>
<dbReference type="GO" id="GO:0051213">
    <property type="term" value="F:dioxygenase activity"/>
    <property type="evidence" value="ECO:0007669"/>
    <property type="project" value="UniProtKB-KW"/>
</dbReference>
<dbReference type="Gene3D" id="3.10.180.10">
    <property type="entry name" value="2,3-Dihydroxybiphenyl 1,2-Dioxygenase, domain 1"/>
    <property type="match status" value="1"/>
</dbReference>
<dbReference type="InterPro" id="IPR029068">
    <property type="entry name" value="Glyas_Bleomycin-R_OHBP_Dase"/>
</dbReference>
<feature type="domain" description="VOC" evidence="3">
    <location>
        <begin position="16"/>
        <end position="133"/>
    </location>
</feature>
<dbReference type="Pfam" id="PF00903">
    <property type="entry name" value="Glyoxalase"/>
    <property type="match status" value="1"/>
</dbReference>
<evidence type="ECO:0000259" key="3">
    <source>
        <dbReference type="PROSITE" id="PS51819"/>
    </source>
</evidence>